<feature type="transmembrane region" description="Helical" evidence="1">
    <location>
        <begin position="137"/>
        <end position="160"/>
    </location>
</feature>
<dbReference type="RefSeq" id="WP_061855649.1">
    <property type="nucleotide sequence ID" value="NZ_LUGM01000004.1"/>
</dbReference>
<feature type="transmembrane region" description="Helical" evidence="1">
    <location>
        <begin position="62"/>
        <end position="86"/>
    </location>
</feature>
<evidence type="ECO:0000313" key="3">
    <source>
        <dbReference type="Proteomes" id="UP000075418"/>
    </source>
</evidence>
<keyword evidence="1" id="KW-1133">Transmembrane helix</keyword>
<proteinExistence type="predicted"/>
<dbReference type="EMBL" id="LUGM01000004">
    <property type="protein sequence ID" value="KYH13145.1"/>
    <property type="molecule type" value="Genomic_DNA"/>
</dbReference>
<dbReference type="AlphaFoldDB" id="A0A151A1N0"/>
<accession>A0A151A1N0</accession>
<organism evidence="2 3">
    <name type="scientific">Staphylococcus kloosii</name>
    <dbReference type="NCBI Taxonomy" id="29384"/>
    <lineage>
        <taxon>Bacteria</taxon>
        <taxon>Bacillati</taxon>
        <taxon>Bacillota</taxon>
        <taxon>Bacilli</taxon>
        <taxon>Bacillales</taxon>
        <taxon>Staphylococcaceae</taxon>
        <taxon>Staphylococcus</taxon>
    </lineage>
</organism>
<protein>
    <submittedName>
        <fullName evidence="2">Uncharacterized protein</fullName>
    </submittedName>
</protein>
<feature type="transmembrane region" description="Helical" evidence="1">
    <location>
        <begin position="196"/>
        <end position="218"/>
    </location>
</feature>
<feature type="transmembrane region" description="Helical" evidence="1">
    <location>
        <begin position="166"/>
        <end position="184"/>
    </location>
</feature>
<keyword evidence="1" id="KW-0472">Membrane</keyword>
<feature type="transmembrane region" description="Helical" evidence="1">
    <location>
        <begin position="106"/>
        <end position="125"/>
    </location>
</feature>
<sequence>MIDNLIYLVKNFPKLIQHSFAHLKSLWKWLVAPIIASLILLVIMVVVFHFNKTPDLVQARWYIRLVSLISFGFLFTGIYIIFQRYYASYYTGKMFNTPALIDASCIAFSYAVALFIILLICIFSTPVNIVSSIFATLYYVVMLGILMVLIGKLLGLMTILTLKVRNIFIVLTVIVLLLLPIIYIPSSETSILTHLLMLNPVFYVVQGLSQSVVFGALSLNNIPYHLYFFCILGIIGVILFALKRKVVYAKYNVATPANEEHKDIDKENAQQNTQLPEQ</sequence>
<evidence type="ECO:0000313" key="2">
    <source>
        <dbReference type="EMBL" id="KYH13145.1"/>
    </source>
</evidence>
<name>A0A151A1N0_9STAP</name>
<gene>
    <name evidence="2" type="ORF">A0131_12550</name>
</gene>
<evidence type="ECO:0000256" key="1">
    <source>
        <dbReference type="SAM" id="Phobius"/>
    </source>
</evidence>
<reference evidence="2 3" key="1">
    <citation type="submission" date="2016-02" db="EMBL/GenBank/DDBJ databases">
        <title>Draft genome sequence of hydrocarbon degrading Staphylococcus saprophyticus Strain CNV2, isolated from crude-oil contaminated soil from Noonmati Oil Refinery, Guwahati, Assam, India.</title>
        <authorList>
            <person name="Mukherjee A."/>
            <person name="Chettri B."/>
            <person name="Langpoklakpam J."/>
            <person name="Singh A.K."/>
            <person name="Chattopadhyay D.J."/>
        </authorList>
    </citation>
    <scope>NUCLEOTIDE SEQUENCE [LARGE SCALE GENOMIC DNA]</scope>
    <source>
        <strain evidence="2 3">CNV2</strain>
    </source>
</reference>
<keyword evidence="1" id="KW-0812">Transmembrane</keyword>
<feature type="transmembrane region" description="Helical" evidence="1">
    <location>
        <begin position="29"/>
        <end position="50"/>
    </location>
</feature>
<comment type="caution">
    <text evidence="2">The sequence shown here is derived from an EMBL/GenBank/DDBJ whole genome shotgun (WGS) entry which is preliminary data.</text>
</comment>
<feature type="transmembrane region" description="Helical" evidence="1">
    <location>
        <begin position="224"/>
        <end position="242"/>
    </location>
</feature>
<dbReference type="Proteomes" id="UP000075418">
    <property type="component" value="Unassembled WGS sequence"/>
</dbReference>